<dbReference type="KEGG" id="frf:LO80_07175"/>
<feature type="transmembrane region" description="Helical" evidence="5">
    <location>
        <begin position="345"/>
        <end position="362"/>
    </location>
</feature>
<dbReference type="InterPro" id="IPR011701">
    <property type="entry name" value="MFS"/>
</dbReference>
<dbReference type="InterPro" id="IPR036259">
    <property type="entry name" value="MFS_trans_sf"/>
</dbReference>
<evidence type="ECO:0000256" key="1">
    <source>
        <dbReference type="ARBA" id="ARBA00004141"/>
    </source>
</evidence>
<dbReference type="Proteomes" id="UP000029672">
    <property type="component" value="Chromosome"/>
</dbReference>
<dbReference type="PANTHER" id="PTHR23502:SF35">
    <property type="entry name" value="MAJOR FACILITATOR SUPERFAMILY (MFS) PROFILE DOMAIN-CONTAINING PROTEIN"/>
    <property type="match status" value="1"/>
</dbReference>
<feature type="transmembrane region" description="Helical" evidence="5">
    <location>
        <begin position="305"/>
        <end position="324"/>
    </location>
</feature>
<dbReference type="HOGENOM" id="CLU_001265_47_1_6"/>
<dbReference type="GO" id="GO:0005886">
    <property type="term" value="C:plasma membrane"/>
    <property type="evidence" value="ECO:0007669"/>
    <property type="project" value="TreeGrafter"/>
</dbReference>
<accession>A0A097ERX0</accession>
<evidence type="ECO:0000256" key="4">
    <source>
        <dbReference type="ARBA" id="ARBA00023136"/>
    </source>
</evidence>
<dbReference type="Pfam" id="PF07690">
    <property type="entry name" value="MFS_1"/>
    <property type="match status" value="1"/>
</dbReference>
<feature type="domain" description="Major facilitator superfamily (MFS) profile" evidence="6">
    <location>
        <begin position="1"/>
        <end position="394"/>
    </location>
</feature>
<evidence type="ECO:0000256" key="5">
    <source>
        <dbReference type="SAM" id="Phobius"/>
    </source>
</evidence>
<organism evidence="7 8">
    <name type="scientific">Candidatus Francisella endociliophora</name>
    <dbReference type="NCBI Taxonomy" id="653937"/>
    <lineage>
        <taxon>Bacteria</taxon>
        <taxon>Pseudomonadati</taxon>
        <taxon>Pseudomonadota</taxon>
        <taxon>Gammaproteobacteria</taxon>
        <taxon>Thiotrichales</taxon>
        <taxon>Francisellaceae</taxon>
        <taxon>Francisella</taxon>
    </lineage>
</organism>
<evidence type="ECO:0000256" key="3">
    <source>
        <dbReference type="ARBA" id="ARBA00022989"/>
    </source>
</evidence>
<feature type="transmembrane region" description="Helical" evidence="5">
    <location>
        <begin position="211"/>
        <end position="233"/>
    </location>
</feature>
<feature type="transmembrane region" description="Helical" evidence="5">
    <location>
        <begin position="98"/>
        <end position="115"/>
    </location>
</feature>
<name>A0A097ERX0_9GAMM</name>
<proteinExistence type="predicted"/>
<feature type="transmembrane region" description="Helical" evidence="5">
    <location>
        <begin position="253"/>
        <end position="270"/>
    </location>
</feature>
<evidence type="ECO:0000256" key="2">
    <source>
        <dbReference type="ARBA" id="ARBA00022692"/>
    </source>
</evidence>
<sequence>MLKAYRISLAFSGLIVLTGLMSIDFISPSLPYIKNDFDTSQAILKNSVLIYMLILGIFQLPYGFLSDRYGRKKLILISLSITILGVLISAFAQGIISFYVGRIITAIGSAGCPVISRSIVADISHNPKRLKKSFSLYALASQISPCIAPVLGAFIQSVSSWRFSLVTLMLINVVVFLLIFIAMPETSRNQKYKIDYKSTLRKYIFFFKDKYFFIMSLLSALFYTYSIGFYNMLPFVLHNQGVPVITNGYINSIYAISLATGAFSLQRIFYKYSSEKSFSLILKLYLLHFVIFILVFNFYQNTLAIIFFGAGTALLCGIIAPLTLSMCMQGFKSDKGIASAVQSSIKMFFTGVGLITFSYIHLTNMIQIAFIFILLGTLAIVLWILAKKSMPINN</sequence>
<gene>
    <name evidence="7" type="ORF">LO80_07175</name>
</gene>
<comment type="subcellular location">
    <subcellularLocation>
        <location evidence="1">Membrane</location>
        <topology evidence="1">Multi-pass membrane protein</topology>
    </subcellularLocation>
</comment>
<keyword evidence="4 5" id="KW-0472">Membrane</keyword>
<reference evidence="7 8" key="1">
    <citation type="submission" date="2014-10" db="EMBL/GenBank/DDBJ databases">
        <title>Whole genome sequence of Francisella endociliophora strain FSC1006, isolated from a laboratory culture of the marine ciliate Euplotes raikovi.</title>
        <authorList>
            <person name="Granberg M."/>
            <person name="Backman S."/>
            <person name="Lundmark E."/>
            <person name="Nilsson E."/>
            <person name="Karlsson E."/>
            <person name="Thelaus J."/>
            <person name="Ohrman C."/>
            <person name="Larkeryd A."/>
            <person name="Stenberg P."/>
        </authorList>
    </citation>
    <scope>NUCLEOTIDE SEQUENCE [LARGE SCALE GENOMIC DNA]</scope>
    <source>
        <strain evidence="7 8">FSC1006</strain>
    </source>
</reference>
<dbReference type="STRING" id="1547445.LO80_07175"/>
<dbReference type="PROSITE" id="PS50850">
    <property type="entry name" value="MFS"/>
    <property type="match status" value="1"/>
</dbReference>
<dbReference type="eggNOG" id="COG2814">
    <property type="taxonomic scope" value="Bacteria"/>
</dbReference>
<feature type="transmembrane region" description="Helical" evidence="5">
    <location>
        <begin position="136"/>
        <end position="155"/>
    </location>
</feature>
<feature type="transmembrane region" description="Helical" evidence="5">
    <location>
        <begin position="74"/>
        <end position="92"/>
    </location>
</feature>
<dbReference type="AlphaFoldDB" id="A0A097ERX0"/>
<feature type="transmembrane region" description="Helical" evidence="5">
    <location>
        <begin position="46"/>
        <end position="65"/>
    </location>
</feature>
<dbReference type="PANTHER" id="PTHR23502">
    <property type="entry name" value="MAJOR FACILITATOR SUPERFAMILY"/>
    <property type="match status" value="1"/>
</dbReference>
<dbReference type="GO" id="GO:0022857">
    <property type="term" value="F:transmembrane transporter activity"/>
    <property type="evidence" value="ECO:0007669"/>
    <property type="project" value="InterPro"/>
</dbReference>
<evidence type="ECO:0000313" key="7">
    <source>
        <dbReference type="EMBL" id="AIT10316.1"/>
    </source>
</evidence>
<dbReference type="RefSeq" id="WP_040010750.1">
    <property type="nucleotide sequence ID" value="NZ_CP009574.1"/>
</dbReference>
<evidence type="ECO:0000259" key="6">
    <source>
        <dbReference type="PROSITE" id="PS50850"/>
    </source>
</evidence>
<evidence type="ECO:0000313" key="8">
    <source>
        <dbReference type="Proteomes" id="UP000029672"/>
    </source>
</evidence>
<feature type="transmembrane region" description="Helical" evidence="5">
    <location>
        <begin position="161"/>
        <end position="183"/>
    </location>
</feature>
<protein>
    <submittedName>
        <fullName evidence="7">Major facilitator transporter</fullName>
    </submittedName>
</protein>
<dbReference type="InterPro" id="IPR020846">
    <property type="entry name" value="MFS_dom"/>
</dbReference>
<dbReference type="SUPFAM" id="SSF103473">
    <property type="entry name" value="MFS general substrate transporter"/>
    <property type="match status" value="1"/>
</dbReference>
<dbReference type="Gene3D" id="1.20.1720.10">
    <property type="entry name" value="Multidrug resistance protein D"/>
    <property type="match status" value="1"/>
</dbReference>
<dbReference type="EMBL" id="CP009574">
    <property type="protein sequence ID" value="AIT10316.1"/>
    <property type="molecule type" value="Genomic_DNA"/>
</dbReference>
<dbReference type="OrthoDB" id="5670831at2"/>
<keyword evidence="2 5" id="KW-0812">Transmembrane</keyword>
<feature type="transmembrane region" description="Helical" evidence="5">
    <location>
        <begin position="282"/>
        <end position="299"/>
    </location>
</feature>
<feature type="transmembrane region" description="Helical" evidence="5">
    <location>
        <begin position="368"/>
        <end position="386"/>
    </location>
</feature>
<keyword evidence="3 5" id="KW-1133">Transmembrane helix</keyword>
<keyword evidence="8" id="KW-1185">Reference proteome</keyword>